<feature type="transmembrane region" description="Helical" evidence="7">
    <location>
        <begin position="295"/>
        <end position="318"/>
    </location>
</feature>
<evidence type="ECO:0000256" key="4">
    <source>
        <dbReference type="ARBA" id="ARBA00022692"/>
    </source>
</evidence>
<reference evidence="9 10" key="1">
    <citation type="submission" date="2017-04" db="EMBL/GenBank/DDBJ databases">
        <authorList>
            <person name="Afonso C.L."/>
            <person name="Miller P.J."/>
            <person name="Scott M.A."/>
            <person name="Spackman E."/>
            <person name="Goraichik I."/>
            <person name="Dimitrov K.M."/>
            <person name="Suarez D.L."/>
            <person name="Swayne D.E."/>
        </authorList>
    </citation>
    <scope>NUCLEOTIDE SEQUENCE [LARGE SCALE GENOMIC DNA]</scope>
    <source>
        <strain evidence="9 10">DSM 5090</strain>
    </source>
</reference>
<protein>
    <submittedName>
        <fullName evidence="9">Predicted arabinose efflux permease, MFS family</fullName>
    </submittedName>
</protein>
<dbReference type="SUPFAM" id="SSF103473">
    <property type="entry name" value="MFS general substrate transporter"/>
    <property type="match status" value="1"/>
</dbReference>
<accession>A0A1W1ZAW4</accession>
<keyword evidence="3" id="KW-1003">Cell membrane</keyword>
<evidence type="ECO:0000256" key="7">
    <source>
        <dbReference type="SAM" id="Phobius"/>
    </source>
</evidence>
<dbReference type="InterPro" id="IPR020846">
    <property type="entry name" value="MFS_dom"/>
</dbReference>
<organism evidence="9 10">
    <name type="scientific">Sporomusa malonica</name>
    <dbReference type="NCBI Taxonomy" id="112901"/>
    <lineage>
        <taxon>Bacteria</taxon>
        <taxon>Bacillati</taxon>
        <taxon>Bacillota</taxon>
        <taxon>Negativicutes</taxon>
        <taxon>Selenomonadales</taxon>
        <taxon>Sporomusaceae</taxon>
        <taxon>Sporomusa</taxon>
    </lineage>
</organism>
<evidence type="ECO:0000256" key="5">
    <source>
        <dbReference type="ARBA" id="ARBA00022989"/>
    </source>
</evidence>
<feature type="transmembrane region" description="Helical" evidence="7">
    <location>
        <begin position="136"/>
        <end position="157"/>
    </location>
</feature>
<dbReference type="PROSITE" id="PS50850">
    <property type="entry name" value="MFS"/>
    <property type="match status" value="1"/>
</dbReference>
<gene>
    <name evidence="9" type="ORF">SAMN04488500_103146</name>
</gene>
<dbReference type="OrthoDB" id="199773at2"/>
<dbReference type="PANTHER" id="PTHR43124">
    <property type="entry name" value="PURINE EFFLUX PUMP PBUE"/>
    <property type="match status" value="1"/>
</dbReference>
<keyword evidence="4 7" id="KW-0812">Transmembrane</keyword>
<dbReference type="CDD" id="cd17324">
    <property type="entry name" value="MFS_NepI_like"/>
    <property type="match status" value="1"/>
</dbReference>
<dbReference type="PANTHER" id="PTHR43124:SF3">
    <property type="entry name" value="CHLORAMPHENICOL EFFLUX PUMP RV0191"/>
    <property type="match status" value="1"/>
</dbReference>
<dbReference type="Gene3D" id="1.20.1250.20">
    <property type="entry name" value="MFS general substrate transporter like domains"/>
    <property type="match status" value="1"/>
</dbReference>
<feature type="transmembrane region" description="Helical" evidence="7">
    <location>
        <begin position="107"/>
        <end position="124"/>
    </location>
</feature>
<feature type="transmembrane region" description="Helical" evidence="7">
    <location>
        <begin position="271"/>
        <end position="289"/>
    </location>
</feature>
<evidence type="ECO:0000256" key="1">
    <source>
        <dbReference type="ARBA" id="ARBA00004651"/>
    </source>
</evidence>
<evidence type="ECO:0000313" key="9">
    <source>
        <dbReference type="EMBL" id="SMC45482.1"/>
    </source>
</evidence>
<evidence type="ECO:0000313" key="10">
    <source>
        <dbReference type="Proteomes" id="UP000192738"/>
    </source>
</evidence>
<evidence type="ECO:0000256" key="6">
    <source>
        <dbReference type="ARBA" id="ARBA00023136"/>
    </source>
</evidence>
<keyword evidence="5 7" id="KW-1133">Transmembrane helix</keyword>
<keyword evidence="10" id="KW-1185">Reference proteome</keyword>
<comment type="subcellular location">
    <subcellularLocation>
        <location evidence="1">Cell membrane</location>
        <topology evidence="1">Multi-pass membrane protein</topology>
    </subcellularLocation>
</comment>
<dbReference type="RefSeq" id="WP_084574492.1">
    <property type="nucleotide sequence ID" value="NZ_CP155572.1"/>
</dbReference>
<dbReference type="GO" id="GO:0022857">
    <property type="term" value="F:transmembrane transporter activity"/>
    <property type="evidence" value="ECO:0007669"/>
    <property type="project" value="InterPro"/>
</dbReference>
<evidence type="ECO:0000259" key="8">
    <source>
        <dbReference type="PROSITE" id="PS50850"/>
    </source>
</evidence>
<dbReference type="Proteomes" id="UP000192738">
    <property type="component" value="Unassembled WGS sequence"/>
</dbReference>
<dbReference type="Pfam" id="PF07690">
    <property type="entry name" value="MFS_1"/>
    <property type="match status" value="1"/>
</dbReference>
<proteinExistence type="predicted"/>
<keyword evidence="6 7" id="KW-0472">Membrane</keyword>
<sequence>MIKQNNLLIFILTVGVFGILNTELGVIGVLPFMAERFQVSISQAGLLVSLFALVVAISAPTMPLLFSGIDRKKVMLLVLGIFITGNIVSILATNFTIALIARVVPAFFHPIYCSLAFTVAAASVGPEEAPKAVAKVFVGVSAGMVIGVPVSNFIAGAASLEMAMVFFAVVNVIAFVATFFFVPSMPVKERLSYGEQLSVLKKTMTWISIIAVILMNGAVFGVFSYLAKYLETITKLSLNTISIVLLVYGLANILGSIIAGRLLTRNAMKTVVAFPFVLGAVYVVLFMTGQFAAPMALITLAWGILGGIGGNINQYWIATAAPEAPDFANGLFLTAANLGMTMGTMVCGFFISGIGIKYVVLGGLMFSLLSIVSIFIRVYMCSPRKTSFVMSDMVETGTKLR</sequence>
<dbReference type="EMBL" id="FWXI01000003">
    <property type="protein sequence ID" value="SMC45482.1"/>
    <property type="molecule type" value="Genomic_DNA"/>
</dbReference>
<feature type="transmembrane region" description="Helical" evidence="7">
    <location>
        <begin position="7"/>
        <end position="34"/>
    </location>
</feature>
<dbReference type="GO" id="GO:0005886">
    <property type="term" value="C:plasma membrane"/>
    <property type="evidence" value="ECO:0007669"/>
    <property type="project" value="UniProtKB-SubCell"/>
</dbReference>
<name>A0A1W1ZAW4_9FIRM</name>
<feature type="transmembrane region" description="Helical" evidence="7">
    <location>
        <begin position="330"/>
        <end position="352"/>
    </location>
</feature>
<dbReference type="InterPro" id="IPR036259">
    <property type="entry name" value="MFS_trans_sf"/>
</dbReference>
<feature type="domain" description="Major facilitator superfamily (MFS) profile" evidence="8">
    <location>
        <begin position="7"/>
        <end position="385"/>
    </location>
</feature>
<dbReference type="InterPro" id="IPR050189">
    <property type="entry name" value="MFS_Efflux_Transporters"/>
</dbReference>
<feature type="transmembrane region" description="Helical" evidence="7">
    <location>
        <begin position="74"/>
        <end position="101"/>
    </location>
</feature>
<dbReference type="InterPro" id="IPR011701">
    <property type="entry name" value="MFS"/>
</dbReference>
<feature type="transmembrane region" description="Helical" evidence="7">
    <location>
        <begin position="163"/>
        <end position="182"/>
    </location>
</feature>
<dbReference type="AlphaFoldDB" id="A0A1W1ZAW4"/>
<evidence type="ECO:0000256" key="2">
    <source>
        <dbReference type="ARBA" id="ARBA00022448"/>
    </source>
</evidence>
<feature type="transmembrane region" description="Helical" evidence="7">
    <location>
        <begin position="238"/>
        <end position="259"/>
    </location>
</feature>
<keyword evidence="2" id="KW-0813">Transport</keyword>
<feature type="transmembrane region" description="Helical" evidence="7">
    <location>
        <begin position="358"/>
        <end position="380"/>
    </location>
</feature>
<evidence type="ECO:0000256" key="3">
    <source>
        <dbReference type="ARBA" id="ARBA00022475"/>
    </source>
</evidence>
<feature type="transmembrane region" description="Helical" evidence="7">
    <location>
        <begin position="203"/>
        <end position="226"/>
    </location>
</feature>
<dbReference type="STRING" id="112901.SAMN04488500_103146"/>
<feature type="transmembrane region" description="Helical" evidence="7">
    <location>
        <begin position="46"/>
        <end position="67"/>
    </location>
</feature>